<evidence type="ECO:0000259" key="11">
    <source>
        <dbReference type="PROSITE" id="PS50972"/>
    </source>
</evidence>
<protein>
    <recommendedName>
        <fullName evidence="5 10">Dihydropteroate synthase</fullName>
        <shortName evidence="10">DHPS</shortName>
        <ecNumber evidence="5 10">2.5.1.15</ecNumber>
    </recommendedName>
    <alternativeName>
        <fullName evidence="10">Dihydropteroate pyrophosphorylase</fullName>
    </alternativeName>
</protein>
<dbReference type="InterPro" id="IPR006390">
    <property type="entry name" value="DHP_synth_dom"/>
</dbReference>
<accession>A0ABS1NE63</accession>
<comment type="similarity">
    <text evidence="4 10">Belongs to the DHPS family.</text>
</comment>
<evidence type="ECO:0000256" key="8">
    <source>
        <dbReference type="ARBA" id="ARBA00022842"/>
    </source>
</evidence>
<dbReference type="Proteomes" id="UP000634229">
    <property type="component" value="Unassembled WGS sequence"/>
</dbReference>
<evidence type="ECO:0000313" key="12">
    <source>
        <dbReference type="EMBL" id="MBL1098373.1"/>
    </source>
</evidence>
<keyword evidence="8 10" id="KW-0460">Magnesium</keyword>
<dbReference type="Gene3D" id="3.20.20.20">
    <property type="entry name" value="Dihydropteroate synthase-like"/>
    <property type="match status" value="1"/>
</dbReference>
<dbReference type="SUPFAM" id="SSF51717">
    <property type="entry name" value="Dihydropteroate synthetase-like"/>
    <property type="match status" value="1"/>
</dbReference>
<sequence>MESLERLRGTAGEGDVPTERCRVMGVVNVTPDSFSDGGLYTTTDSAVTHGLALRDAGADYVDVGGESTRPGAGRVDAADELRRVIPVVRELAAARVPVSIDTTRAAVAEAAVAAGAVLVNDVSGGLADPAMARVVAAAEVPWVLNHSRGPSRDMYATAMYDDVVREVAAELLLRVDDAVEAGVRPDRLILDPGLGFAKRGEQNWLLLAHLDDLLRLGFPVLVGASRKRFLSDALYGDGPGRPVLDRDAATLATSVVAARAGAWGVRVHDVAASADAVRVVSVLWQARSAGSERA</sequence>
<comment type="pathway">
    <text evidence="3 10">Cofactor biosynthesis; tetrahydrofolate biosynthesis; 7,8-dihydrofolate from 2-amino-4-hydroxy-6-hydroxymethyl-7,8-dihydropteridine diphosphate and 4-aminobenzoate: step 1/2.</text>
</comment>
<dbReference type="InterPro" id="IPR045031">
    <property type="entry name" value="DHP_synth-like"/>
</dbReference>
<keyword evidence="6 10" id="KW-0808">Transferase</keyword>
<evidence type="ECO:0000256" key="10">
    <source>
        <dbReference type="RuleBase" id="RU361205"/>
    </source>
</evidence>
<name>A0ABS1NE63_9ACTN</name>
<evidence type="ECO:0000256" key="1">
    <source>
        <dbReference type="ARBA" id="ARBA00000012"/>
    </source>
</evidence>
<evidence type="ECO:0000256" key="6">
    <source>
        <dbReference type="ARBA" id="ARBA00022679"/>
    </source>
</evidence>
<dbReference type="PANTHER" id="PTHR20941">
    <property type="entry name" value="FOLATE SYNTHESIS PROTEINS"/>
    <property type="match status" value="1"/>
</dbReference>
<dbReference type="PROSITE" id="PS00792">
    <property type="entry name" value="DHPS_1"/>
    <property type="match status" value="1"/>
</dbReference>
<evidence type="ECO:0000256" key="2">
    <source>
        <dbReference type="ARBA" id="ARBA00001946"/>
    </source>
</evidence>
<evidence type="ECO:0000256" key="9">
    <source>
        <dbReference type="ARBA" id="ARBA00022909"/>
    </source>
</evidence>
<dbReference type="PROSITE" id="PS50972">
    <property type="entry name" value="PTERIN_BINDING"/>
    <property type="match status" value="1"/>
</dbReference>
<keyword evidence="9 10" id="KW-0289">Folate biosynthesis</keyword>
<dbReference type="EMBL" id="JAERRF010000009">
    <property type="protein sequence ID" value="MBL1098373.1"/>
    <property type="molecule type" value="Genomic_DNA"/>
</dbReference>
<dbReference type="InterPro" id="IPR011005">
    <property type="entry name" value="Dihydropteroate_synth-like_sf"/>
</dbReference>
<evidence type="ECO:0000256" key="5">
    <source>
        <dbReference type="ARBA" id="ARBA00012458"/>
    </source>
</evidence>
<comment type="caution">
    <text evidence="12">The sequence shown here is derived from an EMBL/GenBank/DDBJ whole genome shotgun (WGS) entry which is preliminary data.</text>
</comment>
<comment type="function">
    <text evidence="10">Catalyzes the condensation of para-aminobenzoate (pABA) with 6-hydroxymethyl-7,8-dihydropterin diphosphate (DHPt-PP) to form 7,8-dihydropteroate (H2Pte), the immediate precursor of folate derivatives.</text>
</comment>
<reference evidence="12 13" key="1">
    <citation type="submission" date="2021-01" db="EMBL/GenBank/DDBJ databases">
        <title>WGS of actinomycetes isolated from Thailand.</title>
        <authorList>
            <person name="Thawai C."/>
        </authorList>
    </citation>
    <scope>NUCLEOTIDE SEQUENCE [LARGE SCALE GENOMIC DNA]</scope>
    <source>
        <strain evidence="12 13">CA1R205</strain>
    </source>
</reference>
<comment type="cofactor">
    <cofactor evidence="2 10">
        <name>Mg(2+)</name>
        <dbReference type="ChEBI" id="CHEBI:18420"/>
    </cofactor>
</comment>
<gene>
    <name evidence="12" type="primary">folP</name>
    <name evidence="12" type="ORF">JK363_17225</name>
</gene>
<dbReference type="GO" id="GO:0004156">
    <property type="term" value="F:dihydropteroate synthase activity"/>
    <property type="evidence" value="ECO:0007669"/>
    <property type="project" value="UniProtKB-EC"/>
</dbReference>
<dbReference type="NCBIfam" id="TIGR01496">
    <property type="entry name" value="DHPS"/>
    <property type="match status" value="1"/>
</dbReference>
<comment type="catalytic activity">
    <reaction evidence="1">
        <text>(7,8-dihydropterin-6-yl)methyl diphosphate + 4-aminobenzoate = 7,8-dihydropteroate + diphosphate</text>
        <dbReference type="Rhea" id="RHEA:19949"/>
        <dbReference type="ChEBI" id="CHEBI:17836"/>
        <dbReference type="ChEBI" id="CHEBI:17839"/>
        <dbReference type="ChEBI" id="CHEBI:33019"/>
        <dbReference type="ChEBI" id="CHEBI:72950"/>
        <dbReference type="EC" id="2.5.1.15"/>
    </reaction>
</comment>
<evidence type="ECO:0000313" key="13">
    <source>
        <dbReference type="Proteomes" id="UP000634229"/>
    </source>
</evidence>
<dbReference type="EC" id="2.5.1.15" evidence="5 10"/>
<dbReference type="InterPro" id="IPR000489">
    <property type="entry name" value="Pterin-binding_dom"/>
</dbReference>
<feature type="domain" description="Pterin-binding" evidence="11">
    <location>
        <begin position="21"/>
        <end position="278"/>
    </location>
</feature>
<proteinExistence type="inferred from homology"/>
<organism evidence="12 13">
    <name type="scientific">Streptomyces coffeae</name>
    <dbReference type="NCBI Taxonomy" id="621382"/>
    <lineage>
        <taxon>Bacteria</taxon>
        <taxon>Bacillati</taxon>
        <taxon>Actinomycetota</taxon>
        <taxon>Actinomycetes</taxon>
        <taxon>Kitasatosporales</taxon>
        <taxon>Streptomycetaceae</taxon>
        <taxon>Streptomyces</taxon>
    </lineage>
</organism>
<keyword evidence="13" id="KW-1185">Reference proteome</keyword>
<dbReference type="PANTHER" id="PTHR20941:SF1">
    <property type="entry name" value="FOLIC ACID SYNTHESIS PROTEIN FOL1"/>
    <property type="match status" value="1"/>
</dbReference>
<evidence type="ECO:0000256" key="4">
    <source>
        <dbReference type="ARBA" id="ARBA00009503"/>
    </source>
</evidence>
<keyword evidence="7 10" id="KW-0479">Metal-binding</keyword>
<evidence type="ECO:0000256" key="7">
    <source>
        <dbReference type="ARBA" id="ARBA00022723"/>
    </source>
</evidence>
<dbReference type="Pfam" id="PF00809">
    <property type="entry name" value="Pterin_bind"/>
    <property type="match status" value="1"/>
</dbReference>
<dbReference type="CDD" id="cd00739">
    <property type="entry name" value="DHPS"/>
    <property type="match status" value="1"/>
</dbReference>
<evidence type="ECO:0000256" key="3">
    <source>
        <dbReference type="ARBA" id="ARBA00004763"/>
    </source>
</evidence>